<dbReference type="RefSeq" id="WP_071757607.1">
    <property type="nucleotide sequence ID" value="NZ_CBCSIO010000041.1"/>
</dbReference>
<name>A0A1J9TNS7_9BACI</name>
<dbReference type="Proteomes" id="UP000181873">
    <property type="component" value="Unassembled WGS sequence"/>
</dbReference>
<dbReference type="InterPro" id="IPR007484">
    <property type="entry name" value="Peptidase_M28"/>
</dbReference>
<dbReference type="SUPFAM" id="SSF53187">
    <property type="entry name" value="Zn-dependent exopeptidases"/>
    <property type="match status" value="1"/>
</dbReference>
<dbReference type="PANTHER" id="PTHR12147">
    <property type="entry name" value="METALLOPEPTIDASE M28 FAMILY MEMBER"/>
    <property type="match status" value="1"/>
</dbReference>
<evidence type="ECO:0000313" key="3">
    <source>
        <dbReference type="Proteomes" id="UP000181873"/>
    </source>
</evidence>
<dbReference type="Pfam" id="PF04389">
    <property type="entry name" value="Peptidase_M28"/>
    <property type="match status" value="1"/>
</dbReference>
<proteinExistence type="predicted"/>
<comment type="caution">
    <text evidence="2">The sequence shown here is derived from an EMBL/GenBank/DDBJ whole genome shotgun (WGS) entry which is preliminary data.</text>
</comment>
<organism evidence="2 3">
    <name type="scientific">Bacillus albus</name>
    <dbReference type="NCBI Taxonomy" id="2026189"/>
    <lineage>
        <taxon>Bacteria</taxon>
        <taxon>Bacillati</taxon>
        <taxon>Bacillota</taxon>
        <taxon>Bacilli</taxon>
        <taxon>Bacillales</taxon>
        <taxon>Bacillaceae</taxon>
        <taxon>Bacillus</taxon>
        <taxon>Bacillus cereus group</taxon>
    </lineage>
</organism>
<evidence type="ECO:0000313" key="2">
    <source>
        <dbReference type="EMBL" id="OJD67840.1"/>
    </source>
</evidence>
<accession>A0A1J9TNS7</accession>
<dbReference type="InterPro" id="IPR045175">
    <property type="entry name" value="M28_fam"/>
</dbReference>
<dbReference type="EMBL" id="MAOE01000042">
    <property type="protein sequence ID" value="OJD67840.1"/>
    <property type="molecule type" value="Genomic_DNA"/>
</dbReference>
<sequence>MREPIFPGGTNDTENELLISGSFHNQSTPVNSIQSLVYQVSKNQFQSYLTHLVSYPTRFSTSSFYEEAATWTLEILNEMGYTTSSETIHVNNENSQNVIANKMGTNPDEEKHLIIITAHLDSVNHSGGPSSNAPGADDNGSGSAGVLEIARVFKDIPLQHDLRFILFGGEEQGLLGSKQYVENLPTPDKNRIRAVINMDMIGKLNTSTPAVLIEGSPLSEELINGLKNAASLYTNLEVKISLNPFDSDHVSFLNKRIPAVLTIEGEDSLNPNDHTANDTLEHIHYPLALDILRMNIAYIASQVTNLE</sequence>
<evidence type="ECO:0000259" key="1">
    <source>
        <dbReference type="Pfam" id="PF04389"/>
    </source>
</evidence>
<dbReference type="PANTHER" id="PTHR12147:SF26">
    <property type="entry name" value="PEPTIDASE M28 DOMAIN-CONTAINING PROTEIN"/>
    <property type="match status" value="1"/>
</dbReference>
<protein>
    <submittedName>
        <fullName evidence="2">Zn-dependent exopeptidase M28</fullName>
    </submittedName>
</protein>
<dbReference type="GO" id="GO:0006508">
    <property type="term" value="P:proteolysis"/>
    <property type="evidence" value="ECO:0007669"/>
    <property type="project" value="InterPro"/>
</dbReference>
<feature type="domain" description="Peptidase M28" evidence="1">
    <location>
        <begin position="97"/>
        <end position="297"/>
    </location>
</feature>
<dbReference type="GO" id="GO:0008235">
    <property type="term" value="F:metalloexopeptidase activity"/>
    <property type="evidence" value="ECO:0007669"/>
    <property type="project" value="InterPro"/>
</dbReference>
<dbReference type="Gene3D" id="3.40.630.10">
    <property type="entry name" value="Zn peptidases"/>
    <property type="match status" value="1"/>
</dbReference>
<gene>
    <name evidence="2" type="ORF">BAU25_27930</name>
</gene>
<dbReference type="AlphaFoldDB" id="A0A1J9TNS7"/>
<reference evidence="2 3" key="1">
    <citation type="submission" date="2016-06" db="EMBL/GenBank/DDBJ databases">
        <title>First insights into the genetic diversity and population structure of in the Bacillus cereus group bacteria from diverse marine environments.</title>
        <authorList>
            <person name="Liu Y."/>
            <person name="Lai Q."/>
            <person name="Shao Z."/>
        </authorList>
    </citation>
    <scope>NUCLEOTIDE SEQUENCE [LARGE SCALE GENOMIC DNA]</scope>
    <source>
        <strain evidence="2 3">N35-10-2</strain>
    </source>
</reference>